<accession>A0A2S6HNQ6</accession>
<dbReference type="OrthoDB" id="9813569at2"/>
<dbReference type="PANTHER" id="PTHR10584">
    <property type="entry name" value="SUGAR KINASE"/>
    <property type="match status" value="1"/>
</dbReference>
<comment type="caution">
    <text evidence="4">The sequence shown here is derived from an EMBL/GenBank/DDBJ whole genome shotgun (WGS) entry which is preliminary data.</text>
</comment>
<organism evidence="4 5">
    <name type="scientific">Lacrimispora xylanisolvens</name>
    <dbReference type="NCBI Taxonomy" id="384636"/>
    <lineage>
        <taxon>Bacteria</taxon>
        <taxon>Bacillati</taxon>
        <taxon>Bacillota</taxon>
        <taxon>Clostridia</taxon>
        <taxon>Lachnospirales</taxon>
        <taxon>Lachnospiraceae</taxon>
        <taxon>Lacrimispora</taxon>
    </lineage>
</organism>
<dbReference type="SUPFAM" id="SSF53613">
    <property type="entry name" value="Ribokinase-like"/>
    <property type="match status" value="1"/>
</dbReference>
<protein>
    <submittedName>
        <fullName evidence="4">Ribokinase</fullName>
    </submittedName>
</protein>
<proteinExistence type="predicted"/>
<dbReference type="InterPro" id="IPR011611">
    <property type="entry name" value="PfkB_dom"/>
</dbReference>
<dbReference type="Pfam" id="PF00294">
    <property type="entry name" value="PfkB"/>
    <property type="match status" value="1"/>
</dbReference>
<evidence type="ECO:0000256" key="2">
    <source>
        <dbReference type="ARBA" id="ARBA00022777"/>
    </source>
</evidence>
<dbReference type="RefSeq" id="WP_104438435.1">
    <property type="nucleotide sequence ID" value="NZ_PTJA01000011.1"/>
</dbReference>
<dbReference type="GO" id="GO:0016301">
    <property type="term" value="F:kinase activity"/>
    <property type="evidence" value="ECO:0007669"/>
    <property type="project" value="UniProtKB-KW"/>
</dbReference>
<evidence type="ECO:0000256" key="1">
    <source>
        <dbReference type="ARBA" id="ARBA00022679"/>
    </source>
</evidence>
<dbReference type="Proteomes" id="UP000237749">
    <property type="component" value="Unassembled WGS sequence"/>
</dbReference>
<dbReference type="InterPro" id="IPR029056">
    <property type="entry name" value="Ribokinase-like"/>
</dbReference>
<evidence type="ECO:0000259" key="3">
    <source>
        <dbReference type="Pfam" id="PF00294"/>
    </source>
</evidence>
<gene>
    <name evidence="4" type="ORF">BXY41_11180</name>
</gene>
<keyword evidence="2 4" id="KW-0418">Kinase</keyword>
<dbReference type="PANTHER" id="PTHR10584:SF166">
    <property type="entry name" value="RIBOKINASE"/>
    <property type="match status" value="1"/>
</dbReference>
<keyword evidence="1" id="KW-0808">Transferase</keyword>
<feature type="domain" description="Carbohydrate kinase PfkB" evidence="3">
    <location>
        <begin position="8"/>
        <end position="299"/>
    </location>
</feature>
<dbReference type="CDD" id="cd01942">
    <property type="entry name" value="ribokinase_group_A"/>
    <property type="match status" value="1"/>
</dbReference>
<dbReference type="InterPro" id="IPR002173">
    <property type="entry name" value="Carboh/pur_kinase_PfkB_CS"/>
</dbReference>
<name>A0A2S6HNQ6_9FIRM</name>
<keyword evidence="5" id="KW-1185">Reference proteome</keyword>
<evidence type="ECO:0000313" key="4">
    <source>
        <dbReference type="EMBL" id="PPK79144.1"/>
    </source>
</evidence>
<dbReference type="PROSITE" id="PS00584">
    <property type="entry name" value="PFKB_KINASES_2"/>
    <property type="match status" value="1"/>
</dbReference>
<dbReference type="Gene3D" id="3.40.1190.20">
    <property type="match status" value="1"/>
</dbReference>
<reference evidence="4 5" key="1">
    <citation type="submission" date="2018-02" db="EMBL/GenBank/DDBJ databases">
        <title>Genomic Encyclopedia of Archaeal and Bacterial Type Strains, Phase II (KMG-II): from individual species to whole genera.</title>
        <authorList>
            <person name="Goeker M."/>
        </authorList>
    </citation>
    <scope>NUCLEOTIDE SEQUENCE [LARGE SCALE GENOMIC DNA]</scope>
    <source>
        <strain evidence="4 5">DSM 3808</strain>
    </source>
</reference>
<evidence type="ECO:0000313" key="5">
    <source>
        <dbReference type="Proteomes" id="UP000237749"/>
    </source>
</evidence>
<dbReference type="EMBL" id="PTJA01000011">
    <property type="protein sequence ID" value="PPK79144.1"/>
    <property type="molecule type" value="Genomic_DNA"/>
</dbReference>
<dbReference type="AlphaFoldDB" id="A0A2S6HNQ6"/>
<sequence length="316" mass="34782">MTGKKWDVFIYGDINVDVVIPGVEQFPGAGQEHVVEDMSVYPGGGAALFSLGLGKLGLTPAFQGSVGADCHGAWLREELTRSHVDCTFLRTSQKNKTGISLSFTNEKDRSFLTYRGTNEEWNLEEIDFEGVRNAGHIHLTSYAGSRNHHQFQMLLKKIREISSATVSFDVGWDETGEWYEGIFELLPFIDILFMNETEALHYTRGLNAEEAALEFSKQCDMAVIKLGKSGSIGGKNGALTKSPPYTVSAVDTTGAGDSFNAGFVYGFLKGKTMEECLRIANACGAMSVTAYGGNTAFPTKEELYQFLKQQDERRDD</sequence>